<dbReference type="InterPro" id="IPR033932">
    <property type="entry name" value="YtcJ-like"/>
</dbReference>
<reference evidence="3" key="1">
    <citation type="submission" date="2021-04" db="EMBL/GenBank/DDBJ databases">
        <authorList>
            <person name="Hornung B."/>
        </authorList>
    </citation>
    <scope>NUCLEOTIDE SEQUENCE</scope>
    <source>
        <strain evidence="3">G5G6</strain>
    </source>
</reference>
<keyword evidence="4" id="KW-1185">Reference proteome</keyword>
<feature type="domain" description="Amidohydrolase 3" evidence="1">
    <location>
        <begin position="52"/>
        <end position="510"/>
    </location>
</feature>
<evidence type="ECO:0000313" key="3">
    <source>
        <dbReference type="EMBL" id="CAG4885457.1"/>
    </source>
</evidence>
<dbReference type="CDD" id="cd01300">
    <property type="entry name" value="YtcJ_like"/>
    <property type="match status" value="1"/>
</dbReference>
<dbReference type="Gene3D" id="2.30.40.10">
    <property type="entry name" value="Urease, subunit C, domain 1"/>
    <property type="match status" value="1"/>
</dbReference>
<evidence type="ECO:0000313" key="4">
    <source>
        <dbReference type="Proteomes" id="UP000742786"/>
    </source>
</evidence>
<dbReference type="PANTHER" id="PTHR22642">
    <property type="entry name" value="IMIDAZOLONEPROPIONASE"/>
    <property type="match status" value="1"/>
</dbReference>
<proteinExistence type="predicted"/>
<dbReference type="InterPro" id="IPR011059">
    <property type="entry name" value="Metal-dep_hydrolase_composite"/>
</dbReference>
<gene>
    <name evidence="2" type="ORF">GTOL_10007</name>
    <name evidence="3" type="ORF">GTOL_20031</name>
</gene>
<comment type="caution">
    <text evidence="3">The sequence shown here is derived from an EMBL/GenBank/DDBJ whole genome shotgun (WGS) entry which is preliminary data.</text>
</comment>
<sequence>MAVDLILCNLKAITFSQECAGPELIAIKGNKILFMGSKDALGDLKGPDTRMLDCQGGIVLPGFNDAHCHPIAFAITQRYLDCSSPQIRCISDLQAALRIKAGEVADERWIRGANYDISIIAEQRLPDRWELDQAVPHLPVVLVERSGQHCVLNSRALEHCDISNNTPDSDAGRILRDPITGLPNGVVSGNSELVARAIPPLGDDEVEIGLRDASQEYLSHGITSLQDTSWSNAYPHWQRMQIFKQRGFLTPRLAMHAGLDALEQFALRGLKTGHGDDHLRLGAMKIALDESTGSSHPPQDDLNQSALRAHLAGFQLAFHVPDVHLLQMSLQALEFVRCIAPDECHRPRFEHCPVCPTSLLPELAQSGAIVVSQPNLLYQTGPEYLRELAAEQLKWIFPYRSCIENGIRLAFSSDSPLTPCDPLQAIRTAITRRVKGGARLGEDEAISLLQALEMYTSAGAYCSSEETLKGSLAVGQLADLVILECGADKGLADELLDARVLMTLLDGKLVWNR</sequence>
<dbReference type="SUPFAM" id="SSF51338">
    <property type="entry name" value="Composite domain of metallo-dependent hydrolases"/>
    <property type="match status" value="1"/>
</dbReference>
<dbReference type="InterPro" id="IPR032466">
    <property type="entry name" value="Metal_Hydrolase"/>
</dbReference>
<evidence type="ECO:0000259" key="1">
    <source>
        <dbReference type="Pfam" id="PF07969"/>
    </source>
</evidence>
<protein>
    <recommendedName>
        <fullName evidence="1">Amidohydrolase 3 domain-containing protein</fullName>
    </recommendedName>
</protein>
<dbReference type="Gene3D" id="3.20.20.140">
    <property type="entry name" value="Metal-dependent hydrolases"/>
    <property type="match status" value="1"/>
</dbReference>
<dbReference type="PANTHER" id="PTHR22642:SF2">
    <property type="entry name" value="PROTEIN LONG AFTER FAR-RED 3"/>
    <property type="match status" value="1"/>
</dbReference>
<dbReference type="EMBL" id="CAJQUM010000002">
    <property type="protein sequence ID" value="CAG4885457.1"/>
    <property type="molecule type" value="Genomic_DNA"/>
</dbReference>
<dbReference type="Proteomes" id="UP000742786">
    <property type="component" value="Unassembled WGS sequence"/>
</dbReference>
<evidence type="ECO:0000313" key="2">
    <source>
        <dbReference type="EMBL" id="CAG4882125.1"/>
    </source>
</evidence>
<accession>A0A916J7P9</accession>
<dbReference type="GO" id="GO:0016810">
    <property type="term" value="F:hydrolase activity, acting on carbon-nitrogen (but not peptide) bonds"/>
    <property type="evidence" value="ECO:0007669"/>
    <property type="project" value="InterPro"/>
</dbReference>
<organism evidence="3 4">
    <name type="scientific">Georgfuchsia toluolica</name>
    <dbReference type="NCBI Taxonomy" id="424218"/>
    <lineage>
        <taxon>Bacteria</taxon>
        <taxon>Pseudomonadati</taxon>
        <taxon>Pseudomonadota</taxon>
        <taxon>Betaproteobacteria</taxon>
        <taxon>Nitrosomonadales</taxon>
        <taxon>Sterolibacteriaceae</taxon>
        <taxon>Georgfuchsia</taxon>
    </lineage>
</organism>
<name>A0A916J7P9_9PROT</name>
<dbReference type="InterPro" id="IPR013108">
    <property type="entry name" value="Amidohydro_3"/>
</dbReference>
<dbReference type="Pfam" id="PF07969">
    <property type="entry name" value="Amidohydro_3"/>
    <property type="match status" value="1"/>
</dbReference>
<dbReference type="Gene3D" id="3.10.310.70">
    <property type="match status" value="1"/>
</dbReference>
<dbReference type="SUPFAM" id="SSF51556">
    <property type="entry name" value="Metallo-dependent hydrolases"/>
    <property type="match status" value="1"/>
</dbReference>
<dbReference type="EMBL" id="CAJQUM010000001">
    <property type="protein sequence ID" value="CAG4882125.1"/>
    <property type="molecule type" value="Genomic_DNA"/>
</dbReference>
<dbReference type="AlphaFoldDB" id="A0A916J7P9"/>